<feature type="compositionally biased region" description="Basic residues" evidence="1">
    <location>
        <begin position="663"/>
        <end position="677"/>
    </location>
</feature>
<dbReference type="Proteomes" id="UP000092462">
    <property type="component" value="Unassembled WGS sequence"/>
</dbReference>
<keyword evidence="3" id="KW-1185">Reference proteome</keyword>
<feature type="compositionally biased region" description="Low complexity" evidence="1">
    <location>
        <begin position="678"/>
        <end position="692"/>
    </location>
</feature>
<feature type="compositionally biased region" description="Low complexity" evidence="1">
    <location>
        <begin position="652"/>
        <end position="662"/>
    </location>
</feature>
<feature type="region of interest" description="Disordered" evidence="1">
    <location>
        <begin position="1"/>
        <end position="66"/>
    </location>
</feature>
<feature type="compositionally biased region" description="Polar residues" evidence="1">
    <location>
        <begin position="1"/>
        <end position="12"/>
    </location>
</feature>
<feature type="region of interest" description="Disordered" evidence="1">
    <location>
        <begin position="221"/>
        <end position="320"/>
    </location>
</feature>
<dbReference type="EnsemblMetazoa" id="PPAI007547-RA">
    <property type="protein sequence ID" value="PPAI007547-PA"/>
    <property type="gene ID" value="PPAI007547"/>
</dbReference>
<feature type="region of interest" description="Disordered" evidence="1">
    <location>
        <begin position="652"/>
        <end position="694"/>
    </location>
</feature>
<dbReference type="PANTHER" id="PTHR21696">
    <property type="entry name" value="PROTEIN UNC-79 HOMOLOG"/>
    <property type="match status" value="1"/>
</dbReference>
<evidence type="ECO:0000256" key="1">
    <source>
        <dbReference type="SAM" id="MobiDB-lite"/>
    </source>
</evidence>
<protein>
    <submittedName>
        <fullName evidence="2">Uncharacterized protein</fullName>
    </submittedName>
</protein>
<organism evidence="2 3">
    <name type="scientific">Phlebotomus papatasi</name>
    <name type="common">Sandfly</name>
    <dbReference type="NCBI Taxonomy" id="29031"/>
    <lineage>
        <taxon>Eukaryota</taxon>
        <taxon>Metazoa</taxon>
        <taxon>Ecdysozoa</taxon>
        <taxon>Arthropoda</taxon>
        <taxon>Hexapoda</taxon>
        <taxon>Insecta</taxon>
        <taxon>Pterygota</taxon>
        <taxon>Neoptera</taxon>
        <taxon>Endopterygota</taxon>
        <taxon>Diptera</taxon>
        <taxon>Nematocera</taxon>
        <taxon>Psychodoidea</taxon>
        <taxon>Psychodidae</taxon>
        <taxon>Phlebotomus</taxon>
        <taxon>Phlebotomus</taxon>
    </lineage>
</organism>
<feature type="compositionally biased region" description="Polar residues" evidence="1">
    <location>
        <begin position="271"/>
        <end position="298"/>
    </location>
</feature>
<name>A0A1B0DHB3_PHLPP</name>
<dbReference type="VEuPathDB" id="VectorBase:PPAI007547"/>
<dbReference type="PANTHER" id="PTHR21696:SF2">
    <property type="entry name" value="PROTEIN UNC-79 HOMOLOG"/>
    <property type="match status" value="1"/>
</dbReference>
<reference evidence="2" key="1">
    <citation type="submission" date="2022-08" db="UniProtKB">
        <authorList>
            <consortium name="EnsemblMetazoa"/>
        </authorList>
    </citation>
    <scope>IDENTIFICATION</scope>
    <source>
        <strain evidence="2">Israel</strain>
    </source>
</reference>
<accession>A0A1B0DHB3</accession>
<dbReference type="AlphaFoldDB" id="A0A1B0DHB3"/>
<dbReference type="EMBL" id="AJVK01060885">
    <property type="status" value="NOT_ANNOTATED_CDS"/>
    <property type="molecule type" value="Genomic_DNA"/>
</dbReference>
<proteinExistence type="predicted"/>
<evidence type="ECO:0000313" key="3">
    <source>
        <dbReference type="Proteomes" id="UP000092462"/>
    </source>
</evidence>
<dbReference type="InterPro" id="IPR024855">
    <property type="entry name" value="UNC79"/>
</dbReference>
<evidence type="ECO:0000313" key="2">
    <source>
        <dbReference type="EnsemblMetazoa" id="PPAI007547-PA"/>
    </source>
</evidence>
<dbReference type="VEuPathDB" id="VectorBase:PPAPM1_003249"/>
<sequence>MKTVGDVSQPSLGTDPDDKIQETPPASPILVAAESSGASSRTKPTPKATFRKYHDSSLEADDTESELVAIPESDLSDSTLHGSSAPGSFDDPLHFEEICAPLKPEILRNKATAHVTTANLATAHVAMSTLTPGDRVEEKTETTMSRKTQRTIVASGAKINEPVVHKTTTLESTSVTTTKSSVVTVQDGVKHLIAAGQAKERAILNPPVTVQRAVVVSQTTVVKEPEKSTGNEPDSGSEAKKGTSNWTEQPAPSPTPRTLGRQKRVIEPSITPASTPTSNAGLPSPSNEDTAKGNNSKAINKKSFKVIEKPESFGSPDSPLSKMSIMTQPSQDSNGHFHSFGGAGEDTLSSCLHRIIDLEEQDKETIHLLVFLLMQFMSRSDQAFPAEENKPMAKAQSIVLRHLYLLLGFSQHEKNFQMSPGRLRNSTVFNVFLANLPQVLDQNHLMGWTLLPTALQVLLYAPNPMNGSSAPTAEAQANLAYTYSLWYLEPHQRRNWLMAVIVILYKYQYTQPPFCTQINHIIRIVLNCLESQFHQCKRIPATVIMDLPVSARSRDLRNSENGSEILSSKISKAREALSQSDGTGSMAKTLSASFGPKWPYKRTMSAPASIIPRQDSKMEKEKVYNRQISAPILKRKSSRFGLGQFLLSGTNHSHTSSVATQHSHSHHHHFAHPHPHHSSPASQSGSGTAPSTPNLTAAHQHVYQFPAPGAPASGSASGAPGTIHDNAVKSLLFCLESQFDLFIVDRPVVLQSVYQLHNSLSDRHVLAWDFFLNRFDTLFVEAQVNLEKNGDISYLRGMELFVAFLRKIGPLSNMHVDVIHAGDEMTEGCCKGSLKTNFGSQGG</sequence>